<name>A0A3N9WHW7_9ACTN</name>
<dbReference type="AlphaFoldDB" id="A0A3N9WHW7"/>
<evidence type="ECO:0000313" key="1">
    <source>
        <dbReference type="EMBL" id="RQX00505.1"/>
    </source>
</evidence>
<keyword evidence="2" id="KW-1185">Reference proteome</keyword>
<reference evidence="1 2" key="1">
    <citation type="submission" date="2018-05" db="EMBL/GenBank/DDBJ databases">
        <title>Micromonospora from Atacama Desert.</title>
        <authorList>
            <person name="Carro L."/>
            <person name="Goodfellow M."/>
            <person name="Klenk H.-P."/>
        </authorList>
    </citation>
    <scope>NUCLEOTIDE SEQUENCE [LARGE SCALE GENOMIC DNA]</scope>
    <source>
        <strain evidence="1 2">LB39</strain>
    </source>
</reference>
<protein>
    <submittedName>
        <fullName evidence="1">Uncharacterized protein</fullName>
    </submittedName>
</protein>
<dbReference type="Proteomes" id="UP000282312">
    <property type="component" value="Unassembled WGS sequence"/>
</dbReference>
<sequence length="60" mass="5974">MWSRRPLSVTFGANSGLAAVAFMFGALRVAASVAFAVVVAGSSGSVMVSSVVGRSVAQPT</sequence>
<evidence type="ECO:0000313" key="2">
    <source>
        <dbReference type="Proteomes" id="UP000282312"/>
    </source>
</evidence>
<proteinExistence type="predicted"/>
<organism evidence="1 2">
    <name type="scientific">Micromonospora inaquosa</name>
    <dbReference type="NCBI Taxonomy" id="2203716"/>
    <lineage>
        <taxon>Bacteria</taxon>
        <taxon>Bacillati</taxon>
        <taxon>Actinomycetota</taxon>
        <taxon>Actinomycetes</taxon>
        <taxon>Micromonosporales</taxon>
        <taxon>Micromonosporaceae</taxon>
        <taxon>Micromonospora</taxon>
    </lineage>
</organism>
<gene>
    <name evidence="1" type="ORF">DLJ59_21185</name>
</gene>
<dbReference type="EMBL" id="QGSZ01000241">
    <property type="protein sequence ID" value="RQX00505.1"/>
    <property type="molecule type" value="Genomic_DNA"/>
</dbReference>
<comment type="caution">
    <text evidence="1">The sequence shown here is derived from an EMBL/GenBank/DDBJ whole genome shotgun (WGS) entry which is preliminary data.</text>
</comment>
<accession>A0A3N9WHW7</accession>